<evidence type="ECO:0000256" key="6">
    <source>
        <dbReference type="RuleBase" id="RU363007"/>
    </source>
</evidence>
<evidence type="ECO:0000256" key="5">
    <source>
        <dbReference type="ARBA" id="ARBA00025061"/>
    </source>
</evidence>
<evidence type="ECO:0000313" key="7">
    <source>
        <dbReference type="EMBL" id="ODV81552.1"/>
    </source>
</evidence>
<dbReference type="GeneID" id="30982820"/>
<evidence type="ECO:0000256" key="3">
    <source>
        <dbReference type="ARBA" id="ARBA00018341"/>
    </source>
</evidence>
<name>A0A1E4SQ67_9ASCO</name>
<comment type="function">
    <text evidence="5 6">Essential for respiratory growth and required for maintenance of mtDNA. Required for cell survival in the absence of prohibitins.</text>
</comment>
<comment type="subcellular location">
    <subcellularLocation>
        <location evidence="1 6">Mitochondrion</location>
    </subcellularLocation>
</comment>
<dbReference type="InterPro" id="IPR031455">
    <property type="entry name" value="Gep5"/>
</dbReference>
<comment type="similarity">
    <text evidence="2 6">Belongs to the GEP5 family.</text>
</comment>
<dbReference type="AlphaFoldDB" id="A0A1E4SQ67"/>
<sequence length="333" mass="39505">MPKPAWRVLESYKQLCRQANRLPLDRGTISRFLALVKLEFRTGSPLKSSQIPVSRKKYNLLSQQLDSILIEEKYDEVQDLLDVIYKREPPPSWLREFNELNYTQMKGIWPQVHLIRELTKDAEVISKYNKSLELEKNEDFSMMRHFSLTSAKEGLSLVRSYSQSPDLKPMMKSVSSLYNLLLDNQSKLSRSKIQSLEVVYPTNRFALPISPHKRDRMLRDKIASVRNLLHQYKPIPKHDLQRLIDVSLGKEGAQYEINPNFYKYMIKKHRIEKQEMNIAVLRKLRQKHLVPNENNIRKWFRAYVVKQFYLDDDGQHKMSWMQNYYDIGPSSTR</sequence>
<dbReference type="GO" id="GO:0005739">
    <property type="term" value="C:mitochondrion"/>
    <property type="evidence" value="ECO:0007669"/>
    <property type="project" value="UniProtKB-SubCell"/>
</dbReference>
<evidence type="ECO:0000256" key="1">
    <source>
        <dbReference type="ARBA" id="ARBA00004173"/>
    </source>
</evidence>
<dbReference type="EMBL" id="KV453909">
    <property type="protein sequence ID" value="ODV81552.1"/>
    <property type="molecule type" value="Genomic_DNA"/>
</dbReference>
<reference evidence="8" key="1">
    <citation type="submission" date="2016-05" db="EMBL/GenBank/DDBJ databases">
        <title>Comparative genomics of biotechnologically important yeasts.</title>
        <authorList>
            <consortium name="DOE Joint Genome Institute"/>
            <person name="Riley R."/>
            <person name="Haridas S."/>
            <person name="Wolfe K.H."/>
            <person name="Lopes M.R."/>
            <person name="Hittinger C.T."/>
            <person name="Goker M."/>
            <person name="Salamov A."/>
            <person name="Wisecaver J."/>
            <person name="Long T.M."/>
            <person name="Aerts A.L."/>
            <person name="Barry K."/>
            <person name="Choi C."/>
            <person name="Clum A."/>
            <person name="Coughlan A.Y."/>
            <person name="Deshpande S."/>
            <person name="Douglass A.P."/>
            <person name="Hanson S.J."/>
            <person name="Klenk H.-P."/>
            <person name="Labutti K."/>
            <person name="Lapidus A."/>
            <person name="Lindquist E."/>
            <person name="Lipzen A."/>
            <person name="Meier-Kolthoff J.P."/>
            <person name="Ohm R.A."/>
            <person name="Otillar R.P."/>
            <person name="Pangilinan J."/>
            <person name="Peng Y."/>
            <person name="Rokas A."/>
            <person name="Rosa C.A."/>
            <person name="Scheuner C."/>
            <person name="Sibirny A.A."/>
            <person name="Slot J.C."/>
            <person name="Stielow J.B."/>
            <person name="Sun H."/>
            <person name="Kurtzman C.P."/>
            <person name="Blackwell M."/>
            <person name="Grigoriev I.V."/>
            <person name="Jeffries T.W."/>
        </authorList>
    </citation>
    <scope>NUCLEOTIDE SEQUENCE [LARGE SCALE GENOMIC DNA]</scope>
    <source>
        <strain evidence="8">NRRL Y-17324</strain>
    </source>
</reference>
<dbReference type="Pfam" id="PF17053">
    <property type="entry name" value="GEP5"/>
    <property type="match status" value="1"/>
</dbReference>
<accession>A0A1E4SQ67</accession>
<protein>
    <recommendedName>
        <fullName evidence="3 6">Genetic interactor of prohibitin 5, mitochondrial</fullName>
    </recommendedName>
</protein>
<evidence type="ECO:0000313" key="8">
    <source>
        <dbReference type="Proteomes" id="UP000094285"/>
    </source>
</evidence>
<evidence type="ECO:0000256" key="4">
    <source>
        <dbReference type="ARBA" id="ARBA00023128"/>
    </source>
</evidence>
<dbReference type="RefSeq" id="XP_020066674.1">
    <property type="nucleotide sequence ID" value="XM_020208683.1"/>
</dbReference>
<dbReference type="OrthoDB" id="4018833at2759"/>
<proteinExistence type="inferred from homology"/>
<gene>
    <name evidence="7" type="ORF">CANTADRAFT_3646</name>
</gene>
<organism evidence="7 8">
    <name type="scientific">Suhomyces tanzawaensis NRRL Y-17324</name>
    <dbReference type="NCBI Taxonomy" id="984487"/>
    <lineage>
        <taxon>Eukaryota</taxon>
        <taxon>Fungi</taxon>
        <taxon>Dikarya</taxon>
        <taxon>Ascomycota</taxon>
        <taxon>Saccharomycotina</taxon>
        <taxon>Pichiomycetes</taxon>
        <taxon>Debaryomycetaceae</taxon>
        <taxon>Suhomyces</taxon>
    </lineage>
</organism>
<evidence type="ECO:0000256" key="2">
    <source>
        <dbReference type="ARBA" id="ARBA00008036"/>
    </source>
</evidence>
<keyword evidence="8" id="KW-1185">Reference proteome</keyword>
<keyword evidence="4 6" id="KW-0496">Mitochondrion</keyword>
<dbReference type="Proteomes" id="UP000094285">
    <property type="component" value="Unassembled WGS sequence"/>
</dbReference>